<feature type="domain" description="Amidohydrolase-related" evidence="4">
    <location>
        <begin position="34"/>
        <end position="277"/>
    </location>
</feature>
<dbReference type="PANTHER" id="PTHR21240">
    <property type="entry name" value="2-AMINO-3-CARBOXYLMUCONATE-6-SEMIALDEHYDE DECARBOXYLASE"/>
    <property type="match status" value="1"/>
</dbReference>
<dbReference type="SUPFAM" id="SSF51556">
    <property type="entry name" value="Metallo-dependent hydrolases"/>
    <property type="match status" value="1"/>
</dbReference>
<evidence type="ECO:0000313" key="5">
    <source>
        <dbReference type="EMBL" id="KDQ64590.1"/>
    </source>
</evidence>
<protein>
    <recommendedName>
        <fullName evidence="4">Amidohydrolase-related domain-containing protein</fullName>
    </recommendedName>
</protein>
<accession>A0A067QEI2</accession>
<dbReference type="InterPro" id="IPR032466">
    <property type="entry name" value="Metal_Hydrolase"/>
</dbReference>
<dbReference type="GO" id="GO:0019748">
    <property type="term" value="P:secondary metabolic process"/>
    <property type="evidence" value="ECO:0007669"/>
    <property type="project" value="TreeGrafter"/>
</dbReference>
<reference evidence="6" key="1">
    <citation type="journal article" date="2014" name="Proc. Natl. Acad. Sci. U.S.A.">
        <title>Extensive sampling of basidiomycete genomes demonstrates inadequacy of the white-rot/brown-rot paradigm for wood decay fungi.</title>
        <authorList>
            <person name="Riley R."/>
            <person name="Salamov A.A."/>
            <person name="Brown D.W."/>
            <person name="Nagy L.G."/>
            <person name="Floudas D."/>
            <person name="Held B.W."/>
            <person name="Levasseur A."/>
            <person name="Lombard V."/>
            <person name="Morin E."/>
            <person name="Otillar R."/>
            <person name="Lindquist E.A."/>
            <person name="Sun H."/>
            <person name="LaButti K.M."/>
            <person name="Schmutz J."/>
            <person name="Jabbour D."/>
            <person name="Luo H."/>
            <person name="Baker S.E."/>
            <person name="Pisabarro A.G."/>
            <person name="Walton J.D."/>
            <person name="Blanchette R.A."/>
            <person name="Henrissat B."/>
            <person name="Martin F."/>
            <person name="Cullen D."/>
            <person name="Hibbett D.S."/>
            <person name="Grigoriev I.V."/>
        </authorList>
    </citation>
    <scope>NUCLEOTIDE SEQUENCE [LARGE SCALE GENOMIC DNA]</scope>
    <source>
        <strain evidence="6">MUCL 33604</strain>
    </source>
</reference>
<dbReference type="InterPro" id="IPR006680">
    <property type="entry name" value="Amidohydro-rel"/>
</dbReference>
<evidence type="ECO:0000256" key="3">
    <source>
        <dbReference type="RuleBase" id="RU366045"/>
    </source>
</evidence>
<dbReference type="InterPro" id="IPR032465">
    <property type="entry name" value="ACMSD"/>
</dbReference>
<gene>
    <name evidence="5" type="ORF">JAAARDRAFT_64434</name>
</gene>
<dbReference type="InParanoid" id="A0A067QEI2"/>
<dbReference type="Pfam" id="PF04909">
    <property type="entry name" value="Amidohydro_2"/>
    <property type="match status" value="1"/>
</dbReference>
<dbReference type="Gene3D" id="3.20.20.140">
    <property type="entry name" value="Metal-dependent hydrolases"/>
    <property type="match status" value="1"/>
</dbReference>
<dbReference type="STRING" id="933084.A0A067QEI2"/>
<dbReference type="GO" id="GO:0016831">
    <property type="term" value="F:carboxy-lyase activity"/>
    <property type="evidence" value="ECO:0007669"/>
    <property type="project" value="UniProtKB-KW"/>
</dbReference>
<dbReference type="AlphaFoldDB" id="A0A067QEI2"/>
<dbReference type="EMBL" id="KL197709">
    <property type="protein sequence ID" value="KDQ64590.1"/>
    <property type="molecule type" value="Genomic_DNA"/>
</dbReference>
<dbReference type="PANTHER" id="PTHR21240:SF28">
    <property type="entry name" value="ISO-OROTATE DECARBOXYLASE (EUROFUNG)"/>
    <property type="match status" value="1"/>
</dbReference>
<evidence type="ECO:0000259" key="4">
    <source>
        <dbReference type="Pfam" id="PF04909"/>
    </source>
</evidence>
<dbReference type="GO" id="GO:0016787">
    <property type="term" value="F:hydrolase activity"/>
    <property type="evidence" value="ECO:0007669"/>
    <property type="project" value="InterPro"/>
</dbReference>
<dbReference type="Proteomes" id="UP000027265">
    <property type="component" value="Unassembled WGS sequence"/>
</dbReference>
<evidence type="ECO:0000256" key="1">
    <source>
        <dbReference type="ARBA" id="ARBA00022793"/>
    </source>
</evidence>
<organism evidence="5 6">
    <name type="scientific">Jaapia argillacea MUCL 33604</name>
    <dbReference type="NCBI Taxonomy" id="933084"/>
    <lineage>
        <taxon>Eukaryota</taxon>
        <taxon>Fungi</taxon>
        <taxon>Dikarya</taxon>
        <taxon>Basidiomycota</taxon>
        <taxon>Agaricomycotina</taxon>
        <taxon>Agaricomycetes</taxon>
        <taxon>Agaricomycetidae</taxon>
        <taxon>Jaapiales</taxon>
        <taxon>Jaapiaceae</taxon>
        <taxon>Jaapia</taxon>
    </lineage>
</organism>
<evidence type="ECO:0000256" key="2">
    <source>
        <dbReference type="ARBA" id="ARBA00023239"/>
    </source>
</evidence>
<sequence length="280" mass="31067">MPWSPEVSLKSMDAIGTEKAILSLPMGSYSRVDARQYNELAVKYRQEYPGRFGFFATLPNLHDTEGALSEIAYSLDELKADGIALTSSYPDLNGGEASYLGDDLYDPILEELNKRHAVVFLHGAQTPSSTPIPHAFLGLPITEVPNETYKAAAHLVVTGKKRRYPDIKIILAHLGGTTVFLAPRVAILSRHMGSPLTPEEILEDFKSFYFDTALAGYETNLVAMRNFVGSDRILFGTDFPAVSTQMIEWFTKNVEDFYEAGTEIENVMRGNALKLLPEHT</sequence>
<dbReference type="HOGENOM" id="CLU_039329_2_1_1"/>
<keyword evidence="1 3" id="KW-0210">Decarboxylase</keyword>
<evidence type="ECO:0000313" key="6">
    <source>
        <dbReference type="Proteomes" id="UP000027265"/>
    </source>
</evidence>
<keyword evidence="6" id="KW-1185">Reference proteome</keyword>
<keyword evidence="2 3" id="KW-0456">Lyase</keyword>
<dbReference type="OrthoDB" id="2832284at2759"/>
<dbReference type="GO" id="GO:0005737">
    <property type="term" value="C:cytoplasm"/>
    <property type="evidence" value="ECO:0007669"/>
    <property type="project" value="TreeGrafter"/>
</dbReference>
<comment type="similarity">
    <text evidence="3">Belongs to the metallo-dependent hydrolases superfamily.</text>
</comment>
<name>A0A067QEI2_9AGAM</name>
<proteinExistence type="inferred from homology"/>